<organism evidence="7">
    <name type="scientific">Streptomyces sp. SID12501</name>
    <dbReference type="NCBI Taxonomy" id="2706042"/>
    <lineage>
        <taxon>Bacteria</taxon>
        <taxon>Bacillati</taxon>
        <taxon>Actinomycetota</taxon>
        <taxon>Actinomycetes</taxon>
        <taxon>Kitasatosporales</taxon>
        <taxon>Streptomycetaceae</taxon>
        <taxon>Streptomyces</taxon>
    </lineage>
</organism>
<comment type="caution">
    <text evidence="7">The sequence shown here is derived from an EMBL/GenBank/DDBJ whole genome shotgun (WGS) entry which is preliminary data.</text>
</comment>
<dbReference type="EMBL" id="JAAGLU010000480">
    <property type="protein sequence ID" value="NEC93092.1"/>
    <property type="molecule type" value="Genomic_DNA"/>
</dbReference>
<dbReference type="AlphaFoldDB" id="A0A6B3C9N9"/>
<evidence type="ECO:0000256" key="6">
    <source>
        <dbReference type="SAM" id="Phobius"/>
    </source>
</evidence>
<reference evidence="7" key="1">
    <citation type="submission" date="2020-01" db="EMBL/GenBank/DDBJ databases">
        <title>Insect and environment-associated Actinomycetes.</title>
        <authorList>
            <person name="Currrie C."/>
            <person name="Chevrette M."/>
            <person name="Carlson C."/>
            <person name="Stubbendieck R."/>
            <person name="Wendt-Pienkowski E."/>
        </authorList>
    </citation>
    <scope>NUCLEOTIDE SEQUENCE</scope>
    <source>
        <strain evidence="7">SID12501</strain>
    </source>
</reference>
<evidence type="ECO:0000256" key="1">
    <source>
        <dbReference type="ARBA" id="ARBA00004651"/>
    </source>
</evidence>
<feature type="transmembrane region" description="Helical" evidence="6">
    <location>
        <begin position="38"/>
        <end position="61"/>
    </location>
</feature>
<dbReference type="GO" id="GO:0005886">
    <property type="term" value="C:plasma membrane"/>
    <property type="evidence" value="ECO:0007669"/>
    <property type="project" value="UniProtKB-SubCell"/>
</dbReference>
<protein>
    <submittedName>
        <fullName evidence="7">Na+/H+ antiporter subunit D</fullName>
    </submittedName>
</protein>
<feature type="transmembrane region" description="Helical" evidence="6">
    <location>
        <begin position="81"/>
        <end position="100"/>
    </location>
</feature>
<comment type="subcellular location">
    <subcellularLocation>
        <location evidence="1">Cell membrane</location>
        <topology evidence="1">Multi-pass membrane protein</topology>
    </subcellularLocation>
</comment>
<dbReference type="PANTHER" id="PTHR42703">
    <property type="entry name" value="NADH DEHYDROGENASE"/>
    <property type="match status" value="1"/>
</dbReference>
<gene>
    <name evidence="7" type="ORF">G3I71_46885</name>
</gene>
<sequence>MTDWSWLVPLPVVLPLSGAGLTLALYRRPRVQRVVSLVTLTLVAVVAAALLVLADAGPVVVEIGDWAAPVGINLVADRLSALMLTVSSVVILCVLIYSLAQGREDGERFAP</sequence>
<evidence type="ECO:0000256" key="3">
    <source>
        <dbReference type="ARBA" id="ARBA00022692"/>
    </source>
</evidence>
<accession>A0A6B3C9N9</accession>
<evidence type="ECO:0000256" key="5">
    <source>
        <dbReference type="ARBA" id="ARBA00023136"/>
    </source>
</evidence>
<keyword evidence="4 6" id="KW-1133">Transmembrane helix</keyword>
<keyword evidence="2" id="KW-1003">Cell membrane</keyword>
<dbReference type="InterPro" id="IPR050586">
    <property type="entry name" value="CPA3_Na-H_Antiporter_D"/>
</dbReference>
<proteinExistence type="predicted"/>
<evidence type="ECO:0000256" key="4">
    <source>
        <dbReference type="ARBA" id="ARBA00022989"/>
    </source>
</evidence>
<feature type="transmembrane region" description="Helical" evidence="6">
    <location>
        <begin position="6"/>
        <end position="26"/>
    </location>
</feature>
<evidence type="ECO:0000256" key="2">
    <source>
        <dbReference type="ARBA" id="ARBA00022475"/>
    </source>
</evidence>
<keyword evidence="3 6" id="KW-0812">Transmembrane</keyword>
<keyword evidence="5 6" id="KW-0472">Membrane</keyword>
<feature type="non-terminal residue" evidence="7">
    <location>
        <position position="111"/>
    </location>
</feature>
<name>A0A6B3C9N9_9ACTN</name>
<dbReference type="PANTHER" id="PTHR42703:SF1">
    <property type="entry name" value="NA(+)_H(+) ANTIPORTER SUBUNIT D1"/>
    <property type="match status" value="1"/>
</dbReference>
<evidence type="ECO:0000313" key="7">
    <source>
        <dbReference type="EMBL" id="NEC93092.1"/>
    </source>
</evidence>